<sequence>MKRATRQRSLLFAAVAVLLALALWQWQHDASRANGELTTLDPAAISHISLALPGAATLHYEKRGDGHWWRTDGTAHRAADDDRLRDLADIAGARVLGWRPLADFEPAKIGLAPPHATLTLDGQTLAFGINAVPGPQRYVRVGERVALVSARYMPRSPEIRTTELH</sequence>
<evidence type="ECO:0000313" key="1">
    <source>
        <dbReference type="EMBL" id="THD05773.1"/>
    </source>
</evidence>
<dbReference type="OrthoDB" id="5956924at2"/>
<proteinExistence type="predicted"/>
<gene>
    <name evidence="1" type="ORF">B1991_16185</name>
</gene>
<dbReference type="EMBL" id="MWIO01000060">
    <property type="protein sequence ID" value="THD05773.1"/>
    <property type="molecule type" value="Genomic_DNA"/>
</dbReference>
<name>A0A4S3KBK5_9GAMM</name>
<keyword evidence="2" id="KW-1185">Reference proteome</keyword>
<comment type="caution">
    <text evidence="1">The sequence shown here is derived from an EMBL/GenBank/DDBJ whole genome shotgun (WGS) entry which is preliminary data.</text>
</comment>
<evidence type="ECO:0000313" key="2">
    <source>
        <dbReference type="Proteomes" id="UP000306317"/>
    </source>
</evidence>
<dbReference type="AlphaFoldDB" id="A0A4S3KBK5"/>
<dbReference type="RefSeq" id="WP_136259725.1">
    <property type="nucleotide sequence ID" value="NZ_MWIO01000060.1"/>
</dbReference>
<evidence type="ECO:0008006" key="3">
    <source>
        <dbReference type="Google" id="ProtNLM"/>
    </source>
</evidence>
<organism evidence="1 2">
    <name type="scientific">Rhodanobacter lindaniclasticus</name>
    <dbReference type="NCBI Taxonomy" id="75310"/>
    <lineage>
        <taxon>Bacteria</taxon>
        <taxon>Pseudomonadati</taxon>
        <taxon>Pseudomonadota</taxon>
        <taxon>Gammaproteobacteria</taxon>
        <taxon>Lysobacterales</taxon>
        <taxon>Rhodanobacteraceae</taxon>
        <taxon>Rhodanobacter</taxon>
    </lineage>
</organism>
<dbReference type="Proteomes" id="UP000306317">
    <property type="component" value="Unassembled WGS sequence"/>
</dbReference>
<reference evidence="1 2" key="1">
    <citation type="submission" date="2017-02" db="EMBL/GenBank/DDBJ databases">
        <title>Whole genome sequencing of Rhodanobacter lindaniclasticus DSM 17932.</title>
        <authorList>
            <person name="Kumar S."/>
            <person name="Patil P."/>
            <person name="Patil P.B."/>
        </authorList>
    </citation>
    <scope>NUCLEOTIDE SEQUENCE [LARGE SCALE GENOMIC DNA]</scope>
    <source>
        <strain evidence="1 2">DSM 17932</strain>
    </source>
</reference>
<accession>A0A4S3KBK5</accession>
<protein>
    <recommendedName>
        <fullName evidence="3">DUF4340 domain-containing protein</fullName>
    </recommendedName>
</protein>